<proteinExistence type="predicted"/>
<comment type="caution">
    <text evidence="7">The sequence shown here is derived from an EMBL/GenBank/DDBJ whole genome shotgun (WGS) entry which is preliminary data.</text>
</comment>
<feature type="domain" description="HTH iclR-type" evidence="5">
    <location>
        <begin position="9"/>
        <end position="70"/>
    </location>
</feature>
<dbReference type="InterPro" id="IPR029016">
    <property type="entry name" value="GAF-like_dom_sf"/>
</dbReference>
<dbReference type="SUPFAM" id="SSF55781">
    <property type="entry name" value="GAF domain-like"/>
    <property type="match status" value="1"/>
</dbReference>
<sequence>MTLQAPATTTAAGRLLSVLAAFDRAAPALTLTEISRRAGLSLPTAHRLLSELTGWGALERDADGVYHVGLRLFELGTLAPRGPVLREAALPFLEDLYEATRENVQLAVREDGDAVYVERLAGRSSVGVRTRLGAHWPLHATGVGLALLAHAPAAFQEAYLAAELTAFTPWTVTDPERLRRMLAQVRTTGLAVSDRQVTEDALSVAAPVRGPGGEVVAALSVVVRAPGSAAALGPAVRLAARGVSRALGPARQDPPRADAPRTAAPRAAGRSPATGRAEPFA</sequence>
<dbReference type="InterPro" id="IPR036388">
    <property type="entry name" value="WH-like_DNA-bd_sf"/>
</dbReference>
<dbReference type="InterPro" id="IPR050707">
    <property type="entry name" value="HTH_MetabolicPath_Reg"/>
</dbReference>
<dbReference type="Gene3D" id="1.10.10.10">
    <property type="entry name" value="Winged helix-like DNA-binding domain superfamily/Winged helix DNA-binding domain"/>
    <property type="match status" value="1"/>
</dbReference>
<gene>
    <name evidence="7" type="ORF">ACFW6T_29440</name>
</gene>
<protein>
    <submittedName>
        <fullName evidence="7">IclR family transcriptional regulator</fullName>
    </submittedName>
</protein>
<organism evidence="7 8">
    <name type="scientific">Kitasatospora phosalacinea</name>
    <dbReference type="NCBI Taxonomy" id="2065"/>
    <lineage>
        <taxon>Bacteria</taxon>
        <taxon>Bacillati</taxon>
        <taxon>Actinomycetota</taxon>
        <taxon>Actinomycetes</taxon>
        <taxon>Kitasatosporales</taxon>
        <taxon>Streptomycetaceae</taxon>
        <taxon>Kitasatospora</taxon>
    </lineage>
</organism>
<dbReference type="RefSeq" id="WP_380331037.1">
    <property type="nucleotide sequence ID" value="NZ_JBHYPW010000075.1"/>
</dbReference>
<keyword evidence="3" id="KW-0804">Transcription</keyword>
<feature type="domain" description="IclR-ED" evidence="6">
    <location>
        <begin position="71"/>
        <end position="249"/>
    </location>
</feature>
<dbReference type="InterPro" id="IPR014757">
    <property type="entry name" value="Tscrpt_reg_IclR_C"/>
</dbReference>
<dbReference type="InterPro" id="IPR036390">
    <property type="entry name" value="WH_DNA-bd_sf"/>
</dbReference>
<reference evidence="7 8" key="1">
    <citation type="submission" date="2024-09" db="EMBL/GenBank/DDBJ databases">
        <title>The Natural Products Discovery Center: Release of the First 8490 Sequenced Strains for Exploring Actinobacteria Biosynthetic Diversity.</title>
        <authorList>
            <person name="Kalkreuter E."/>
            <person name="Kautsar S.A."/>
            <person name="Yang D."/>
            <person name="Bader C.D."/>
            <person name="Teijaro C.N."/>
            <person name="Fluegel L."/>
            <person name="Davis C.M."/>
            <person name="Simpson J.R."/>
            <person name="Lauterbach L."/>
            <person name="Steele A.D."/>
            <person name="Gui C."/>
            <person name="Meng S."/>
            <person name="Li G."/>
            <person name="Viehrig K."/>
            <person name="Ye F."/>
            <person name="Su P."/>
            <person name="Kiefer A.F."/>
            <person name="Nichols A."/>
            <person name="Cepeda A.J."/>
            <person name="Yan W."/>
            <person name="Fan B."/>
            <person name="Jiang Y."/>
            <person name="Adhikari A."/>
            <person name="Zheng C.-J."/>
            <person name="Schuster L."/>
            <person name="Cowan T.M."/>
            <person name="Smanski M.J."/>
            <person name="Chevrette M.G."/>
            <person name="De Carvalho L.P.S."/>
            <person name="Shen B."/>
        </authorList>
    </citation>
    <scope>NUCLEOTIDE SEQUENCE [LARGE SCALE GENOMIC DNA]</scope>
    <source>
        <strain evidence="7 8">NPDC058753</strain>
    </source>
</reference>
<dbReference type="EMBL" id="JBHYPX010000077">
    <property type="protein sequence ID" value="MFE1356108.1"/>
    <property type="molecule type" value="Genomic_DNA"/>
</dbReference>
<dbReference type="InterPro" id="IPR005471">
    <property type="entry name" value="Tscrpt_reg_IclR_N"/>
</dbReference>
<dbReference type="PROSITE" id="PS51077">
    <property type="entry name" value="HTH_ICLR"/>
    <property type="match status" value="1"/>
</dbReference>
<evidence type="ECO:0000313" key="8">
    <source>
        <dbReference type="Proteomes" id="UP001599542"/>
    </source>
</evidence>
<evidence type="ECO:0000256" key="3">
    <source>
        <dbReference type="ARBA" id="ARBA00023163"/>
    </source>
</evidence>
<name>A0ABW6GTL3_9ACTN</name>
<dbReference type="Pfam" id="PF01614">
    <property type="entry name" value="IclR_C"/>
    <property type="match status" value="1"/>
</dbReference>
<evidence type="ECO:0000259" key="6">
    <source>
        <dbReference type="PROSITE" id="PS51078"/>
    </source>
</evidence>
<keyword evidence="2" id="KW-0238">DNA-binding</keyword>
<keyword evidence="8" id="KW-1185">Reference proteome</keyword>
<evidence type="ECO:0000256" key="4">
    <source>
        <dbReference type="SAM" id="MobiDB-lite"/>
    </source>
</evidence>
<dbReference type="SMART" id="SM00346">
    <property type="entry name" value="HTH_ICLR"/>
    <property type="match status" value="1"/>
</dbReference>
<dbReference type="PROSITE" id="PS51078">
    <property type="entry name" value="ICLR_ED"/>
    <property type="match status" value="1"/>
</dbReference>
<evidence type="ECO:0000256" key="2">
    <source>
        <dbReference type="ARBA" id="ARBA00023125"/>
    </source>
</evidence>
<feature type="region of interest" description="Disordered" evidence="4">
    <location>
        <begin position="246"/>
        <end position="281"/>
    </location>
</feature>
<evidence type="ECO:0000259" key="5">
    <source>
        <dbReference type="PROSITE" id="PS51077"/>
    </source>
</evidence>
<feature type="compositionally biased region" description="Low complexity" evidence="4">
    <location>
        <begin position="260"/>
        <end position="281"/>
    </location>
</feature>
<dbReference type="Pfam" id="PF09339">
    <property type="entry name" value="HTH_IclR"/>
    <property type="match status" value="1"/>
</dbReference>
<dbReference type="PANTHER" id="PTHR30136">
    <property type="entry name" value="HELIX-TURN-HELIX TRANSCRIPTIONAL REGULATOR, ICLR FAMILY"/>
    <property type="match status" value="1"/>
</dbReference>
<evidence type="ECO:0000313" key="7">
    <source>
        <dbReference type="EMBL" id="MFE1356108.1"/>
    </source>
</evidence>
<dbReference type="PANTHER" id="PTHR30136:SF24">
    <property type="entry name" value="HTH-TYPE TRANSCRIPTIONAL REPRESSOR ALLR"/>
    <property type="match status" value="1"/>
</dbReference>
<keyword evidence="1" id="KW-0805">Transcription regulation</keyword>
<accession>A0ABW6GTL3</accession>
<dbReference type="Gene3D" id="3.30.450.40">
    <property type="match status" value="1"/>
</dbReference>
<evidence type="ECO:0000256" key="1">
    <source>
        <dbReference type="ARBA" id="ARBA00023015"/>
    </source>
</evidence>
<dbReference type="Proteomes" id="UP001599542">
    <property type="component" value="Unassembled WGS sequence"/>
</dbReference>
<dbReference type="SUPFAM" id="SSF46785">
    <property type="entry name" value="Winged helix' DNA-binding domain"/>
    <property type="match status" value="1"/>
</dbReference>